<dbReference type="Proteomes" id="UP000594261">
    <property type="component" value="Chromosome 12"/>
</dbReference>
<evidence type="ECO:0000256" key="1">
    <source>
        <dbReference type="SAM" id="Phobius"/>
    </source>
</evidence>
<evidence type="ECO:0000313" key="3">
    <source>
        <dbReference type="Proteomes" id="UP000594261"/>
    </source>
</evidence>
<dbReference type="RefSeq" id="XP_030948737.1">
    <property type="nucleotide sequence ID" value="XM_031092877.1"/>
</dbReference>
<dbReference type="InParanoid" id="A0A7N2N5U5"/>
<keyword evidence="1" id="KW-0812">Transmembrane</keyword>
<dbReference type="AlphaFoldDB" id="A0A7N2N5U5"/>
<dbReference type="OMA" id="MNRIKLC"/>
<dbReference type="OrthoDB" id="1304155at2759"/>
<dbReference type="GeneID" id="115972552"/>
<dbReference type="Gramene" id="QL12p036746:mrna">
    <property type="protein sequence ID" value="QL12p036746:mrna"/>
    <property type="gene ID" value="QL12p036746"/>
</dbReference>
<gene>
    <name evidence="2" type="primary">LOC115972552</name>
</gene>
<evidence type="ECO:0000313" key="2">
    <source>
        <dbReference type="EnsemblPlants" id="QL12p036746:mrna"/>
    </source>
</evidence>
<sequence>MRMEEGSPEKAEMEKKEEALKSRVAVRCAKAAFLLSSLKPLPNSTADHHHHQEKKMLEMKMELARERLKNKRIKQCALIELVLELALVLSLSTFFFMLFLNLIEL</sequence>
<dbReference type="EnsemblPlants" id="QL12p036746:mrna">
    <property type="protein sequence ID" value="QL12p036746:mrna"/>
    <property type="gene ID" value="QL12p036746"/>
</dbReference>
<reference evidence="2" key="2">
    <citation type="submission" date="2021-01" db="UniProtKB">
        <authorList>
            <consortium name="EnsemblPlants"/>
        </authorList>
    </citation>
    <scope>IDENTIFICATION</scope>
</reference>
<proteinExistence type="predicted"/>
<protein>
    <submittedName>
        <fullName evidence="2">Uncharacterized protein</fullName>
    </submittedName>
</protein>
<keyword evidence="1" id="KW-0472">Membrane</keyword>
<organism evidence="2 3">
    <name type="scientific">Quercus lobata</name>
    <name type="common">Valley oak</name>
    <dbReference type="NCBI Taxonomy" id="97700"/>
    <lineage>
        <taxon>Eukaryota</taxon>
        <taxon>Viridiplantae</taxon>
        <taxon>Streptophyta</taxon>
        <taxon>Embryophyta</taxon>
        <taxon>Tracheophyta</taxon>
        <taxon>Spermatophyta</taxon>
        <taxon>Magnoliopsida</taxon>
        <taxon>eudicotyledons</taxon>
        <taxon>Gunneridae</taxon>
        <taxon>Pentapetalae</taxon>
        <taxon>rosids</taxon>
        <taxon>fabids</taxon>
        <taxon>Fagales</taxon>
        <taxon>Fagaceae</taxon>
        <taxon>Quercus</taxon>
    </lineage>
</organism>
<keyword evidence="1" id="KW-1133">Transmembrane helix</keyword>
<name>A0A7N2N5U5_QUELO</name>
<reference evidence="2 3" key="1">
    <citation type="journal article" date="2016" name="G3 (Bethesda)">
        <title>First Draft Assembly and Annotation of the Genome of a California Endemic Oak Quercus lobata Nee (Fagaceae).</title>
        <authorList>
            <person name="Sork V.L."/>
            <person name="Fitz-Gibbon S.T."/>
            <person name="Puiu D."/>
            <person name="Crepeau M."/>
            <person name="Gugger P.F."/>
            <person name="Sherman R."/>
            <person name="Stevens K."/>
            <person name="Langley C.H."/>
            <person name="Pellegrini M."/>
            <person name="Salzberg S.L."/>
        </authorList>
    </citation>
    <scope>NUCLEOTIDE SEQUENCE [LARGE SCALE GENOMIC DNA]</scope>
    <source>
        <strain evidence="2 3">cv. SW786</strain>
    </source>
</reference>
<accession>A0A7N2N5U5</accession>
<keyword evidence="3" id="KW-1185">Reference proteome</keyword>
<dbReference type="EMBL" id="LRBV02000012">
    <property type="status" value="NOT_ANNOTATED_CDS"/>
    <property type="molecule type" value="Genomic_DNA"/>
</dbReference>
<feature type="transmembrane region" description="Helical" evidence="1">
    <location>
        <begin position="77"/>
        <end position="103"/>
    </location>
</feature>
<dbReference type="KEGG" id="qlo:115972552"/>